<sequence>MQLLVRPALSERVAALAVAQGSREPLTHDGGVREGEAARLQRLNEEVARIADTLARLTRREGVTPIEALRRGVEDRRGGFDAGPAPDDIEIDPGEVRRAIRARRLRDQFFGAGLFEDPAWDMLLDLFAAVLEGVQVSVSSLCIAASVAPTTALRWIGKMVDTGLFVRDPDPFDRRRAFMTLTPRASQEMRRYMSALKRAGLAIG</sequence>
<dbReference type="EMBL" id="JACIJK010000005">
    <property type="protein sequence ID" value="MBB5714923.1"/>
    <property type="molecule type" value="Genomic_DNA"/>
</dbReference>
<evidence type="ECO:0000313" key="1">
    <source>
        <dbReference type="EMBL" id="MBB5714923.1"/>
    </source>
</evidence>
<comment type="caution">
    <text evidence="1">The sequence shown here is derived from an EMBL/GenBank/DDBJ whole genome shotgun (WGS) entry which is preliminary data.</text>
</comment>
<organism evidence="1 2">
    <name type="scientific">Sphingomonas aerophila</name>
    <dbReference type="NCBI Taxonomy" id="1344948"/>
    <lineage>
        <taxon>Bacteria</taxon>
        <taxon>Pseudomonadati</taxon>
        <taxon>Pseudomonadota</taxon>
        <taxon>Alphaproteobacteria</taxon>
        <taxon>Sphingomonadales</taxon>
        <taxon>Sphingomonadaceae</taxon>
        <taxon>Sphingomonas</taxon>
    </lineage>
</organism>
<proteinExistence type="predicted"/>
<evidence type="ECO:0008006" key="3">
    <source>
        <dbReference type="Google" id="ProtNLM"/>
    </source>
</evidence>
<dbReference type="SUPFAM" id="SSF46785">
    <property type="entry name" value="Winged helix' DNA-binding domain"/>
    <property type="match status" value="1"/>
</dbReference>
<evidence type="ECO:0000313" key="2">
    <source>
        <dbReference type="Proteomes" id="UP000546200"/>
    </source>
</evidence>
<dbReference type="Gene3D" id="1.10.10.10">
    <property type="entry name" value="Winged helix-like DNA-binding domain superfamily/Winged helix DNA-binding domain"/>
    <property type="match status" value="1"/>
</dbReference>
<gene>
    <name evidence="1" type="ORF">FHS94_001764</name>
</gene>
<reference evidence="1 2" key="1">
    <citation type="submission" date="2020-08" db="EMBL/GenBank/DDBJ databases">
        <title>Genomic Encyclopedia of Type Strains, Phase IV (KMG-IV): sequencing the most valuable type-strain genomes for metagenomic binning, comparative biology and taxonomic classification.</title>
        <authorList>
            <person name="Goeker M."/>
        </authorList>
    </citation>
    <scope>NUCLEOTIDE SEQUENCE [LARGE SCALE GENOMIC DNA]</scope>
    <source>
        <strain evidence="1 2">DSM 100044</strain>
    </source>
</reference>
<name>A0A7W9EVW5_9SPHN</name>
<accession>A0A7W9EVW5</accession>
<dbReference type="Proteomes" id="UP000546200">
    <property type="component" value="Unassembled WGS sequence"/>
</dbReference>
<dbReference type="AlphaFoldDB" id="A0A7W9EVW5"/>
<keyword evidence="2" id="KW-1185">Reference proteome</keyword>
<protein>
    <recommendedName>
        <fullName evidence="3">HTH marR-type domain-containing protein</fullName>
    </recommendedName>
</protein>
<dbReference type="InterPro" id="IPR036388">
    <property type="entry name" value="WH-like_DNA-bd_sf"/>
</dbReference>
<dbReference type="InterPro" id="IPR036390">
    <property type="entry name" value="WH_DNA-bd_sf"/>
</dbReference>